<feature type="transmembrane region" description="Helical" evidence="1">
    <location>
        <begin position="274"/>
        <end position="294"/>
    </location>
</feature>
<feature type="transmembrane region" description="Helical" evidence="1">
    <location>
        <begin position="242"/>
        <end position="262"/>
    </location>
</feature>
<dbReference type="EMBL" id="JYNZ01000007">
    <property type="protein sequence ID" value="KXK25720.1"/>
    <property type="molecule type" value="Genomic_DNA"/>
</dbReference>
<dbReference type="STRING" id="1617426.TR69_WS6001001523"/>
<keyword evidence="1" id="KW-1133">Transmembrane helix</keyword>
<accession>A0A136LVN6</accession>
<dbReference type="Proteomes" id="UP000070457">
    <property type="component" value="Unassembled WGS sequence"/>
</dbReference>
<organism evidence="2 3">
    <name type="scientific">candidate division WS6 bacterium OLB20</name>
    <dbReference type="NCBI Taxonomy" id="1617426"/>
    <lineage>
        <taxon>Bacteria</taxon>
        <taxon>Candidatus Dojkabacteria</taxon>
    </lineage>
</organism>
<evidence type="ECO:0000313" key="3">
    <source>
        <dbReference type="Proteomes" id="UP000070457"/>
    </source>
</evidence>
<dbReference type="AlphaFoldDB" id="A0A136LVN6"/>
<protein>
    <submittedName>
        <fullName evidence="2">Uncharacterized protein</fullName>
    </submittedName>
</protein>
<evidence type="ECO:0000256" key="1">
    <source>
        <dbReference type="SAM" id="Phobius"/>
    </source>
</evidence>
<reference evidence="2 3" key="1">
    <citation type="submission" date="2015-02" db="EMBL/GenBank/DDBJ databases">
        <title>Improved understanding of the partial-nitritation anammox process through 23 genomes representing the majority of the microbial community.</title>
        <authorList>
            <person name="Speth D.R."/>
            <person name="In T Zandt M."/>
            <person name="Guerrero Cruz S."/>
            <person name="Jetten M.S."/>
            <person name="Dutilh B.E."/>
        </authorList>
    </citation>
    <scope>NUCLEOTIDE SEQUENCE [LARGE SCALE GENOMIC DNA]</scope>
    <source>
        <strain evidence="2">OLB20</strain>
    </source>
</reference>
<sequence length="374" mass="41021">MCPLLIRLGLTFLAILTGTAGLFLITFRTQLVNQDIYKQGLDESGMYELVTSQLERRLIPDRDNEETQGAFVFLDPILANLDIESLVKQTVDRNIDNAFAWLKDERSDLSVYFPKQELLASYNRDDVVANVMDEFDRRIAELPECTPDQVEIIRSEQHENFQLPSCRPPDPAMVAVLKEELHTTVDQTLGSENLIQTALNEAGLGGIGQETPLATLLENNPDSEDILAQLETAKNYLTAAQAAGWVLLGITLILALVVVVTGQISLKRMISVPAGIFLIAGLLLAVIGLIALQLPDSALNLLPLPDDGGQEILAFREPLENIIRFIIPKLFELTLYTGVALFTVSLLFRIAALLIKAPPREAKTETAAPAPAAA</sequence>
<keyword evidence="1" id="KW-0812">Transmembrane</keyword>
<comment type="caution">
    <text evidence="2">The sequence shown here is derived from an EMBL/GenBank/DDBJ whole genome shotgun (WGS) entry which is preliminary data.</text>
</comment>
<name>A0A136LVN6_9BACT</name>
<gene>
    <name evidence="2" type="ORF">TR69_WS6001001523</name>
</gene>
<feature type="transmembrane region" description="Helical" evidence="1">
    <location>
        <begin position="333"/>
        <end position="355"/>
    </location>
</feature>
<proteinExistence type="predicted"/>
<evidence type="ECO:0000313" key="2">
    <source>
        <dbReference type="EMBL" id="KXK25720.1"/>
    </source>
</evidence>
<keyword evidence="1" id="KW-0472">Membrane</keyword>